<dbReference type="AlphaFoldDB" id="A0A8J7YZ27"/>
<dbReference type="InterPro" id="IPR003749">
    <property type="entry name" value="ThiS/MoaD-like"/>
</dbReference>
<dbReference type="InterPro" id="IPR044672">
    <property type="entry name" value="MOCS2A"/>
</dbReference>
<gene>
    <name evidence="2" type="ORF">KIY12_09795</name>
</gene>
<dbReference type="Gene3D" id="3.10.20.30">
    <property type="match status" value="1"/>
</dbReference>
<evidence type="ECO:0000313" key="2">
    <source>
        <dbReference type="EMBL" id="MBX8644991.1"/>
    </source>
</evidence>
<proteinExistence type="predicted"/>
<dbReference type="InterPro" id="IPR016155">
    <property type="entry name" value="Mopterin_synth/thiamin_S_b"/>
</dbReference>
<keyword evidence="1" id="KW-0547">Nucleotide-binding</keyword>
<dbReference type="GO" id="GO:0006777">
    <property type="term" value="P:Mo-molybdopterin cofactor biosynthetic process"/>
    <property type="evidence" value="ECO:0007669"/>
    <property type="project" value="InterPro"/>
</dbReference>
<dbReference type="InterPro" id="IPR012675">
    <property type="entry name" value="Beta-grasp_dom_sf"/>
</dbReference>
<dbReference type="CDD" id="cd00754">
    <property type="entry name" value="Ubl_MoaD"/>
    <property type="match status" value="1"/>
</dbReference>
<dbReference type="EMBL" id="JAHEAC010000142">
    <property type="protein sequence ID" value="MBX8644991.1"/>
    <property type="molecule type" value="Genomic_DNA"/>
</dbReference>
<dbReference type="PANTHER" id="PTHR33359:SF1">
    <property type="entry name" value="MOLYBDOPTERIN SYNTHASE SULFUR CARRIER SUBUNIT"/>
    <property type="match status" value="1"/>
</dbReference>
<comment type="caution">
    <text evidence="2">The sequence shown here is derived from an EMBL/GenBank/DDBJ whole genome shotgun (WGS) entry which is preliminary data.</text>
</comment>
<organism evidence="2 3">
    <name type="scientific">Candidatus Sysuiplasma superficiale</name>
    <dbReference type="NCBI Taxonomy" id="2823368"/>
    <lineage>
        <taxon>Archaea</taxon>
        <taxon>Methanobacteriati</taxon>
        <taxon>Thermoplasmatota</taxon>
        <taxon>Thermoplasmata</taxon>
        <taxon>Candidatus Sysuiplasmatales</taxon>
        <taxon>Candidatus Sysuiplasmataceae</taxon>
        <taxon>Candidatus Sysuiplasma</taxon>
    </lineage>
</organism>
<sequence length="94" mass="10768">MIRTEIIVAAVKIEILLFAHFREIAGCPSINVEMPDEESWTIRELGRRIAEQYPVFSKHISSCLFAVNEEFARRDTRFGRMDRVAMLPQVSGGN</sequence>
<protein>
    <submittedName>
        <fullName evidence="2">MoaD/ThiS family protein</fullName>
    </submittedName>
</protein>
<dbReference type="SUPFAM" id="SSF54285">
    <property type="entry name" value="MoaD/ThiS"/>
    <property type="match status" value="1"/>
</dbReference>
<accession>A0A8J7YZ27</accession>
<dbReference type="Pfam" id="PF02597">
    <property type="entry name" value="ThiS"/>
    <property type="match status" value="1"/>
</dbReference>
<reference evidence="2" key="1">
    <citation type="submission" date="2021-05" db="EMBL/GenBank/DDBJ databases">
        <title>Genomic insights into ecological role and evolution of a novel Thermoplasmata order Candidatus Sysuiplasmatales.</title>
        <authorList>
            <person name="Yuan Y."/>
        </authorList>
    </citation>
    <scope>NUCLEOTIDE SEQUENCE</scope>
    <source>
        <strain evidence="2">TUT19-bin139</strain>
    </source>
</reference>
<dbReference type="PANTHER" id="PTHR33359">
    <property type="entry name" value="MOLYBDOPTERIN SYNTHASE SULFUR CARRIER SUBUNIT"/>
    <property type="match status" value="1"/>
</dbReference>
<evidence type="ECO:0000256" key="1">
    <source>
        <dbReference type="ARBA" id="ARBA00022741"/>
    </source>
</evidence>
<dbReference type="Proteomes" id="UP000750197">
    <property type="component" value="Unassembled WGS sequence"/>
</dbReference>
<dbReference type="GO" id="GO:1990133">
    <property type="term" value="C:molybdopterin adenylyltransferase complex"/>
    <property type="evidence" value="ECO:0007669"/>
    <property type="project" value="TreeGrafter"/>
</dbReference>
<dbReference type="GO" id="GO:0000166">
    <property type="term" value="F:nucleotide binding"/>
    <property type="evidence" value="ECO:0007669"/>
    <property type="project" value="UniProtKB-KW"/>
</dbReference>
<evidence type="ECO:0000313" key="3">
    <source>
        <dbReference type="Proteomes" id="UP000750197"/>
    </source>
</evidence>
<dbReference type="UniPathway" id="UPA00344"/>
<name>A0A8J7YZ27_9ARCH</name>